<name>A0A9D4QPM9_DREPO</name>
<dbReference type="GO" id="GO:0031418">
    <property type="term" value="F:L-ascorbic acid binding"/>
    <property type="evidence" value="ECO:0007669"/>
    <property type="project" value="UniProtKB-KW"/>
</dbReference>
<keyword evidence="2" id="KW-0847">Vitamin C</keyword>
<reference evidence="4" key="2">
    <citation type="submission" date="2020-11" db="EMBL/GenBank/DDBJ databases">
        <authorList>
            <person name="McCartney M.A."/>
            <person name="Auch B."/>
            <person name="Kono T."/>
            <person name="Mallez S."/>
            <person name="Becker A."/>
            <person name="Gohl D.M."/>
            <person name="Silverstein K.A.T."/>
            <person name="Koren S."/>
            <person name="Bechman K.B."/>
            <person name="Herman A."/>
            <person name="Abrahante J.E."/>
            <person name="Garbe J."/>
        </authorList>
    </citation>
    <scope>NUCLEOTIDE SEQUENCE</scope>
    <source>
        <strain evidence="4">Duluth1</strain>
        <tissue evidence="4">Whole animal</tissue>
    </source>
</reference>
<dbReference type="AlphaFoldDB" id="A0A9D4QPM9"/>
<accession>A0A9D4QPM9</accession>
<reference evidence="4" key="1">
    <citation type="journal article" date="2019" name="bioRxiv">
        <title>The Genome of the Zebra Mussel, Dreissena polymorpha: A Resource for Invasive Species Research.</title>
        <authorList>
            <person name="McCartney M.A."/>
            <person name="Auch B."/>
            <person name="Kono T."/>
            <person name="Mallez S."/>
            <person name="Zhang Y."/>
            <person name="Obille A."/>
            <person name="Becker A."/>
            <person name="Abrahante J.E."/>
            <person name="Garbe J."/>
            <person name="Badalamenti J.P."/>
            <person name="Herman A."/>
            <person name="Mangelson H."/>
            <person name="Liachko I."/>
            <person name="Sullivan S."/>
            <person name="Sone E.D."/>
            <person name="Koren S."/>
            <person name="Silverstein K.A.T."/>
            <person name="Beckman K.B."/>
            <person name="Gohl D.M."/>
        </authorList>
    </citation>
    <scope>NUCLEOTIDE SEQUENCE</scope>
    <source>
        <strain evidence="4">Duluth1</strain>
        <tissue evidence="4">Whole animal</tissue>
    </source>
</reference>
<organism evidence="4 5">
    <name type="scientific">Dreissena polymorpha</name>
    <name type="common">Zebra mussel</name>
    <name type="synonym">Mytilus polymorpha</name>
    <dbReference type="NCBI Taxonomy" id="45954"/>
    <lineage>
        <taxon>Eukaryota</taxon>
        <taxon>Metazoa</taxon>
        <taxon>Spiralia</taxon>
        <taxon>Lophotrochozoa</taxon>
        <taxon>Mollusca</taxon>
        <taxon>Bivalvia</taxon>
        <taxon>Autobranchia</taxon>
        <taxon>Heteroconchia</taxon>
        <taxon>Euheterodonta</taxon>
        <taxon>Imparidentia</taxon>
        <taxon>Neoheterodontei</taxon>
        <taxon>Myida</taxon>
        <taxon>Dreissenoidea</taxon>
        <taxon>Dreissenidae</taxon>
        <taxon>Dreissena</taxon>
    </lineage>
</organism>
<dbReference type="Gene3D" id="2.60.120.620">
    <property type="entry name" value="q2cbj1_9rhob like domain"/>
    <property type="match status" value="1"/>
</dbReference>
<dbReference type="PANTHER" id="PTHR10869:SF241">
    <property type="entry name" value="FE2OG DIOXYGENASE DOMAIN-CONTAINING PROTEIN"/>
    <property type="match status" value="1"/>
</dbReference>
<dbReference type="InterPro" id="IPR045054">
    <property type="entry name" value="P4HA-like"/>
</dbReference>
<dbReference type="PANTHER" id="PTHR10869">
    <property type="entry name" value="PROLYL 4-HYDROXYLASE ALPHA SUBUNIT"/>
    <property type="match status" value="1"/>
</dbReference>
<keyword evidence="3" id="KW-0408">Iron</keyword>
<evidence type="ECO:0008006" key="6">
    <source>
        <dbReference type="Google" id="ProtNLM"/>
    </source>
</evidence>
<dbReference type="GO" id="GO:0004656">
    <property type="term" value="F:procollagen-proline 4-dioxygenase activity"/>
    <property type="evidence" value="ECO:0007669"/>
    <property type="project" value="TreeGrafter"/>
</dbReference>
<evidence type="ECO:0000256" key="2">
    <source>
        <dbReference type="ARBA" id="ARBA00022896"/>
    </source>
</evidence>
<evidence type="ECO:0000256" key="1">
    <source>
        <dbReference type="ARBA" id="ARBA00022723"/>
    </source>
</evidence>
<evidence type="ECO:0000313" key="4">
    <source>
        <dbReference type="EMBL" id="KAH3838648.1"/>
    </source>
</evidence>
<protein>
    <recommendedName>
        <fullName evidence="6">Prolyl 4-hydroxylase alpha subunit Fe(2+) 2OG dioxygenase domain-containing protein</fullName>
    </recommendedName>
</protein>
<dbReference type="Proteomes" id="UP000828390">
    <property type="component" value="Unassembled WGS sequence"/>
</dbReference>
<dbReference type="EMBL" id="JAIWYP010000004">
    <property type="protein sequence ID" value="KAH3838648.1"/>
    <property type="molecule type" value="Genomic_DNA"/>
</dbReference>
<evidence type="ECO:0000313" key="5">
    <source>
        <dbReference type="Proteomes" id="UP000828390"/>
    </source>
</evidence>
<dbReference type="GO" id="GO:0046872">
    <property type="term" value="F:metal ion binding"/>
    <property type="evidence" value="ECO:0007669"/>
    <property type="project" value="UniProtKB-KW"/>
</dbReference>
<sequence>MTGVRKSSRCIWDTVEEAYRIWERIKSFVPEMWRDRKVLGLNERLRFLRYDPGDYFQTHLDGAYVRDNGERSYITVQVYLNQVSGVRSYESRHGITGLSARALSVVPD</sequence>
<proteinExistence type="predicted"/>
<gene>
    <name evidence="4" type="ORF">DPMN_112057</name>
</gene>
<evidence type="ECO:0000256" key="3">
    <source>
        <dbReference type="ARBA" id="ARBA00023004"/>
    </source>
</evidence>
<comment type="caution">
    <text evidence="4">The sequence shown here is derived from an EMBL/GenBank/DDBJ whole genome shotgun (WGS) entry which is preliminary data.</text>
</comment>
<dbReference type="GO" id="GO:0005783">
    <property type="term" value="C:endoplasmic reticulum"/>
    <property type="evidence" value="ECO:0007669"/>
    <property type="project" value="TreeGrafter"/>
</dbReference>
<keyword evidence="5" id="KW-1185">Reference proteome</keyword>
<keyword evidence="1" id="KW-0479">Metal-binding</keyword>